<feature type="coiled-coil region" evidence="1">
    <location>
        <begin position="151"/>
        <end position="182"/>
    </location>
</feature>
<protein>
    <submittedName>
        <fullName evidence="3">Uncharacterized protein</fullName>
    </submittedName>
</protein>
<feature type="compositionally biased region" description="Polar residues" evidence="2">
    <location>
        <begin position="321"/>
        <end position="330"/>
    </location>
</feature>
<feature type="compositionally biased region" description="Polar residues" evidence="2">
    <location>
        <begin position="100"/>
        <end position="115"/>
    </location>
</feature>
<organism evidence="3 4">
    <name type="scientific">Phaeosphaeria nodorum (strain SN15 / ATCC MYA-4574 / FGSC 10173)</name>
    <name type="common">Glume blotch fungus</name>
    <name type="synonym">Parastagonospora nodorum</name>
    <dbReference type="NCBI Taxonomy" id="321614"/>
    <lineage>
        <taxon>Eukaryota</taxon>
        <taxon>Fungi</taxon>
        <taxon>Dikarya</taxon>
        <taxon>Ascomycota</taxon>
        <taxon>Pezizomycotina</taxon>
        <taxon>Dothideomycetes</taxon>
        <taxon>Pleosporomycetidae</taxon>
        <taxon>Pleosporales</taxon>
        <taxon>Pleosporineae</taxon>
        <taxon>Phaeosphaeriaceae</taxon>
        <taxon>Parastagonospora</taxon>
    </lineage>
</organism>
<feature type="region of interest" description="Disordered" evidence="2">
    <location>
        <begin position="315"/>
        <end position="384"/>
    </location>
</feature>
<feature type="compositionally biased region" description="Basic and acidic residues" evidence="2">
    <location>
        <begin position="369"/>
        <end position="384"/>
    </location>
</feature>
<keyword evidence="1" id="KW-0175">Coiled coil</keyword>
<dbReference type="EMBL" id="CP069025">
    <property type="protein sequence ID" value="QRC93650.1"/>
    <property type="molecule type" value="Genomic_DNA"/>
</dbReference>
<feature type="compositionally biased region" description="Polar residues" evidence="2">
    <location>
        <begin position="59"/>
        <end position="81"/>
    </location>
</feature>
<accession>A0A7U2EZ16</accession>
<dbReference type="AlphaFoldDB" id="A0A7U2EZ16"/>
<feature type="compositionally biased region" description="Basic residues" evidence="2">
    <location>
        <begin position="349"/>
        <end position="359"/>
    </location>
</feature>
<name>A0A7U2EZ16_PHANO</name>
<gene>
    <name evidence="3" type="ORF">JI435_038560</name>
</gene>
<sequence length="384" mass="41812">MRAHLRSSDSVDFEHTETMRDMEELRHAEKEYVGPKDELPVLFSATYPGTTADRVPGALTTTTRTPRSNSKTSNISATSDKITVFRDNENDAPPVISKSKAGQSSHIENSQSITNPVKKDVPSTARLTSNLALSTDIDVDLKSPAQLVRQLQHIAGKRAALLEQLSDLQDEENKTLAQLAHRKSPPRSGLPFRSEKEVTAVAPPNWAPNALLLPIPTASRISCELPSKSMQRPLHTCTTSAPILTTPSGPRHLPPNKAKRIPLGDQAEEVLVTTDAITQYVRNAPFFPATRVLQAGRVDVEMGLNGARKVVSRIPTKFGDESTQSKTRQGTPIRKSRAGSGSGTSRNRSGSKSRSRSGGRRPTTPGIAKSHEVPHIVARKKWDS</sequence>
<evidence type="ECO:0000313" key="3">
    <source>
        <dbReference type="EMBL" id="QRC93650.1"/>
    </source>
</evidence>
<dbReference type="OrthoDB" id="3798974at2759"/>
<feature type="region of interest" description="Disordered" evidence="2">
    <location>
        <begin position="53"/>
        <end position="122"/>
    </location>
</feature>
<evidence type="ECO:0000256" key="2">
    <source>
        <dbReference type="SAM" id="MobiDB-lite"/>
    </source>
</evidence>
<keyword evidence="4" id="KW-1185">Reference proteome</keyword>
<dbReference type="VEuPathDB" id="FungiDB:JI435_038560"/>
<dbReference type="Proteomes" id="UP000663193">
    <property type="component" value="Chromosome 3"/>
</dbReference>
<reference evidence="4" key="1">
    <citation type="journal article" date="2021" name="BMC Genomics">
        <title>Chromosome-level genome assembly and manually-curated proteome of model necrotroph Parastagonospora nodorum Sn15 reveals a genome-wide trove of candidate effector homologs, and redundancy of virulence-related functions within an accessory chromosome.</title>
        <authorList>
            <person name="Bertazzoni S."/>
            <person name="Jones D.A.B."/>
            <person name="Phan H.T."/>
            <person name="Tan K.-C."/>
            <person name="Hane J.K."/>
        </authorList>
    </citation>
    <scope>NUCLEOTIDE SEQUENCE [LARGE SCALE GENOMIC DNA]</scope>
    <source>
        <strain evidence="4">SN15 / ATCC MYA-4574 / FGSC 10173)</strain>
    </source>
</reference>
<proteinExistence type="predicted"/>
<evidence type="ECO:0000313" key="4">
    <source>
        <dbReference type="Proteomes" id="UP000663193"/>
    </source>
</evidence>
<evidence type="ECO:0000256" key="1">
    <source>
        <dbReference type="SAM" id="Coils"/>
    </source>
</evidence>